<comment type="caution">
    <text evidence="4">The sequence shown here is derived from an EMBL/GenBank/DDBJ whole genome shotgun (WGS) entry which is preliminary data.</text>
</comment>
<dbReference type="SUPFAM" id="SSF54495">
    <property type="entry name" value="UBC-like"/>
    <property type="match status" value="1"/>
</dbReference>
<dbReference type="AlphaFoldDB" id="A0A8J4QNM2"/>
<dbReference type="OrthoDB" id="47801at2759"/>
<dbReference type="InterPro" id="IPR016135">
    <property type="entry name" value="UBQ-conjugating_enzyme/RWD"/>
</dbReference>
<organism evidence="4 5">
    <name type="scientific">Castanea mollissima</name>
    <name type="common">Chinese chestnut</name>
    <dbReference type="NCBI Taxonomy" id="60419"/>
    <lineage>
        <taxon>Eukaryota</taxon>
        <taxon>Viridiplantae</taxon>
        <taxon>Streptophyta</taxon>
        <taxon>Embryophyta</taxon>
        <taxon>Tracheophyta</taxon>
        <taxon>Spermatophyta</taxon>
        <taxon>Magnoliopsida</taxon>
        <taxon>eudicotyledons</taxon>
        <taxon>Gunneridae</taxon>
        <taxon>Pentapetalae</taxon>
        <taxon>rosids</taxon>
        <taxon>fabids</taxon>
        <taxon>Fagales</taxon>
        <taxon>Fagaceae</taxon>
        <taxon>Castanea</taxon>
    </lineage>
</organism>
<dbReference type="GO" id="GO:0061631">
    <property type="term" value="F:ubiquitin conjugating enzyme activity"/>
    <property type="evidence" value="ECO:0007669"/>
    <property type="project" value="TreeGrafter"/>
</dbReference>
<evidence type="ECO:0000313" key="4">
    <source>
        <dbReference type="EMBL" id="KAF3954468.1"/>
    </source>
</evidence>
<keyword evidence="1" id="KW-0808">Transferase</keyword>
<gene>
    <name evidence="4" type="ORF">CMV_020187</name>
</gene>
<keyword evidence="2" id="KW-0833">Ubl conjugation pathway</keyword>
<dbReference type="Proteomes" id="UP000737018">
    <property type="component" value="Unassembled WGS sequence"/>
</dbReference>
<sequence length="407" mass="47593">MRLMVTVIIRLRDIYLVLVWKVLDHKGKICNSSFSREYSIFLAQFERMDFPPGIKAPTSTNSQEDSYTPWSYVENLPPRMFWQPHHIFDLPFFDVPLYEFYAPKDVKKFPWLRPSSQKNQNNAAAEPIEANSGNDKNEILRRFQLFKQFDIVEDFSDHYYASDGFTAMQTSETWAKKIQEEYWKILEKDLPDNIFVRVYGRRMDLLRAVIIGTEGTPYHDGLFFFNFFFDFNYPNVPPKVHYHSWGLKLNPAFNNSYWLPAPGVSTVLQLLVSLQGLILNTRPFNWHQPTPSDNTETQSRLYDEDHFEDFVVGHFCNRGRDILVACRAYMDSAPLGSVKGGVKDANMDDRCSSRRFRNSLAVMLMLLSRYFTQTGAKDCGKYLLPVLPEMKVKKCKAVRVQRPQWMV</sequence>
<evidence type="ECO:0000256" key="2">
    <source>
        <dbReference type="ARBA" id="ARBA00022786"/>
    </source>
</evidence>
<proteinExistence type="predicted"/>
<dbReference type="InterPro" id="IPR000608">
    <property type="entry name" value="UBC"/>
</dbReference>
<dbReference type="PROSITE" id="PS50127">
    <property type="entry name" value="UBC_2"/>
    <property type="match status" value="1"/>
</dbReference>
<feature type="domain" description="UBC core" evidence="3">
    <location>
        <begin position="173"/>
        <end position="256"/>
    </location>
</feature>
<evidence type="ECO:0000259" key="3">
    <source>
        <dbReference type="PROSITE" id="PS50127"/>
    </source>
</evidence>
<dbReference type="Pfam" id="PF00179">
    <property type="entry name" value="UQ_con"/>
    <property type="match status" value="1"/>
</dbReference>
<dbReference type="PANTHER" id="PTHR46116:SF41">
    <property type="entry name" value="UBIQUITIN-CONJUGATING ENZYME E2 25-RELATED"/>
    <property type="match status" value="1"/>
</dbReference>
<evidence type="ECO:0000256" key="1">
    <source>
        <dbReference type="ARBA" id="ARBA00022679"/>
    </source>
</evidence>
<accession>A0A8J4QNM2</accession>
<dbReference type="SMART" id="SM00212">
    <property type="entry name" value="UBCc"/>
    <property type="match status" value="1"/>
</dbReference>
<dbReference type="Gene3D" id="3.10.110.10">
    <property type="entry name" value="Ubiquitin Conjugating Enzyme"/>
    <property type="match status" value="1"/>
</dbReference>
<name>A0A8J4QNM2_9ROSI</name>
<dbReference type="EMBL" id="JRKL02003695">
    <property type="protein sequence ID" value="KAF3954468.1"/>
    <property type="molecule type" value="Genomic_DNA"/>
</dbReference>
<protein>
    <recommendedName>
        <fullName evidence="3">UBC core domain-containing protein</fullName>
    </recommendedName>
</protein>
<reference evidence="4" key="1">
    <citation type="submission" date="2020-03" db="EMBL/GenBank/DDBJ databases">
        <title>Castanea mollissima Vanexum genome sequencing.</title>
        <authorList>
            <person name="Staton M."/>
        </authorList>
    </citation>
    <scope>NUCLEOTIDE SEQUENCE</scope>
    <source>
        <tissue evidence="4">Leaf</tissue>
    </source>
</reference>
<evidence type="ECO:0000313" key="5">
    <source>
        <dbReference type="Proteomes" id="UP000737018"/>
    </source>
</evidence>
<keyword evidence="5" id="KW-1185">Reference proteome</keyword>
<dbReference type="PANTHER" id="PTHR46116">
    <property type="entry name" value="(E3-INDEPENDENT) E2 UBIQUITIN-CONJUGATING ENZYME"/>
    <property type="match status" value="1"/>
</dbReference>